<dbReference type="PROSITE" id="PS51318">
    <property type="entry name" value="TAT"/>
    <property type="match status" value="1"/>
</dbReference>
<dbReference type="InterPro" id="IPR006311">
    <property type="entry name" value="TAT_signal"/>
</dbReference>
<dbReference type="SUPFAM" id="SSF53649">
    <property type="entry name" value="Alkaline phosphatase-like"/>
    <property type="match status" value="1"/>
</dbReference>
<keyword evidence="2" id="KW-1185">Reference proteome</keyword>
<dbReference type="PANTHER" id="PTHR43737">
    <property type="entry name" value="BLL7424 PROTEIN"/>
    <property type="match status" value="1"/>
</dbReference>
<proteinExistence type="predicted"/>
<evidence type="ECO:0000313" key="1">
    <source>
        <dbReference type="EMBL" id="BBO31234.1"/>
    </source>
</evidence>
<gene>
    <name evidence="1" type="ORF">PLANPX_0846</name>
</gene>
<dbReference type="KEGG" id="lpav:PLANPX_0846"/>
<reference evidence="2" key="1">
    <citation type="submission" date="2019-10" db="EMBL/GenBank/DDBJ databases">
        <title>Lacipirellula parvula gen. nov., sp. nov., representing a lineage of planctomycetes widespread in freshwater anoxic habitats, and description of the family Lacipirellulaceae.</title>
        <authorList>
            <person name="Dedysh S.N."/>
            <person name="Kulichevskaya I.S."/>
            <person name="Beletsky A.V."/>
            <person name="Rakitin A.L."/>
            <person name="Mardanov A.V."/>
            <person name="Ivanova A.A."/>
            <person name="Saltykova V.X."/>
            <person name="Rijpstra W.I.C."/>
            <person name="Sinninghe Damste J.S."/>
            <person name="Ravin N.V."/>
        </authorList>
    </citation>
    <scope>NUCLEOTIDE SEQUENCE [LARGE SCALE GENOMIC DNA]</scope>
    <source>
        <strain evidence="2">PX69</strain>
    </source>
</reference>
<name>A0A5K7X3J5_9BACT</name>
<protein>
    <recommendedName>
        <fullName evidence="3">Sulfatase</fullName>
    </recommendedName>
</protein>
<dbReference type="AlphaFoldDB" id="A0A5K7X3J5"/>
<evidence type="ECO:0000313" key="2">
    <source>
        <dbReference type="Proteomes" id="UP000326837"/>
    </source>
</evidence>
<dbReference type="EMBL" id="AP021861">
    <property type="protein sequence ID" value="BBO31234.1"/>
    <property type="molecule type" value="Genomic_DNA"/>
</dbReference>
<organism evidence="1 2">
    <name type="scientific">Lacipirellula parvula</name>
    <dbReference type="NCBI Taxonomy" id="2650471"/>
    <lineage>
        <taxon>Bacteria</taxon>
        <taxon>Pseudomonadati</taxon>
        <taxon>Planctomycetota</taxon>
        <taxon>Planctomycetia</taxon>
        <taxon>Pirellulales</taxon>
        <taxon>Lacipirellulaceae</taxon>
        <taxon>Lacipirellula</taxon>
    </lineage>
</organism>
<dbReference type="PANTHER" id="PTHR43737:SF1">
    <property type="entry name" value="DUF1501 DOMAIN-CONTAINING PROTEIN"/>
    <property type="match status" value="1"/>
</dbReference>
<accession>A0A5K7X3J5</accession>
<dbReference type="RefSeq" id="WP_152097410.1">
    <property type="nucleotide sequence ID" value="NZ_AP021861.1"/>
</dbReference>
<dbReference type="Gene3D" id="3.40.720.10">
    <property type="entry name" value="Alkaline Phosphatase, subunit A"/>
    <property type="match status" value="1"/>
</dbReference>
<dbReference type="InterPro" id="IPR010869">
    <property type="entry name" value="DUF1501"/>
</dbReference>
<sequence>MSNSQQRAAVGFPGISRRQLLRGAGAGFGYLALAGMLGRHAPAAFGAAATETKGPLAPKGSHFPVRAKRIIFLFMQGSISQMDTWEYKPELQRNDGKVAPGGGKLTASKFKFAQHGQTGTWVSELFPHTAQHVDKFCFLRGLHTDTPAHPQAVIQLHTGTALASLTRPSMGAWMMYGLGTENQDLPGYISINPPPSFGGAGNYGSAFLPAYYQGMKINDVGYVPNLQAKTDLGLQRRQIDLLQSMNRDLAASPSAPDHLQGVIESYELAFRMQTKVPELLDLSREPEHVREAYGVKDGPAGSFARQCLMARRLSEAGVRFVEICHPGWDQHNNLHKDLIKNSAATDQPTAALLADLEQRGLLDETLVLFGSEFGRLPTSQGPDGRDHNITGYPMWLAGGGVKAGYTHGATDELGRHAVEGRMHTMDLHATLLALMGLDHERLTYNYAGRDFRLTDVGGNVATEIFASS</sequence>
<dbReference type="InterPro" id="IPR017850">
    <property type="entry name" value="Alkaline_phosphatase_core_sf"/>
</dbReference>
<dbReference type="Pfam" id="PF07394">
    <property type="entry name" value="DUF1501"/>
    <property type="match status" value="1"/>
</dbReference>
<evidence type="ECO:0008006" key="3">
    <source>
        <dbReference type="Google" id="ProtNLM"/>
    </source>
</evidence>
<dbReference type="Proteomes" id="UP000326837">
    <property type="component" value="Chromosome"/>
</dbReference>